<dbReference type="Proteomes" id="UP000673975">
    <property type="component" value="Unassembled WGS sequence"/>
</dbReference>
<dbReference type="EMBL" id="JAFIDN010000011">
    <property type="protein sequence ID" value="MBP3193509.1"/>
    <property type="molecule type" value="Genomic_DNA"/>
</dbReference>
<organism evidence="2 3">
    <name type="scientific">Natronogracilivirga saccharolytica</name>
    <dbReference type="NCBI Taxonomy" id="2812953"/>
    <lineage>
        <taxon>Bacteria</taxon>
        <taxon>Pseudomonadati</taxon>
        <taxon>Balneolota</taxon>
        <taxon>Balneolia</taxon>
        <taxon>Balneolales</taxon>
        <taxon>Cyclonatronaceae</taxon>
        <taxon>Natronogracilivirga</taxon>
    </lineage>
</organism>
<accession>A0A8J7UXN0</accession>
<gene>
    <name evidence="2" type="ORF">NATSA_12610</name>
</gene>
<dbReference type="CDD" id="cd02440">
    <property type="entry name" value="AdoMet_MTases"/>
    <property type="match status" value="1"/>
</dbReference>
<dbReference type="InterPro" id="IPR029063">
    <property type="entry name" value="SAM-dependent_MTases_sf"/>
</dbReference>
<dbReference type="Pfam" id="PF13847">
    <property type="entry name" value="Methyltransf_31"/>
    <property type="match status" value="1"/>
</dbReference>
<dbReference type="InterPro" id="IPR050508">
    <property type="entry name" value="Methyltransf_Superfamily"/>
</dbReference>
<comment type="caution">
    <text evidence="2">The sequence shown here is derived from an EMBL/GenBank/DDBJ whole genome shotgun (WGS) entry which is preliminary data.</text>
</comment>
<dbReference type="AlphaFoldDB" id="A0A8J7UXN0"/>
<keyword evidence="3" id="KW-1185">Reference proteome</keyword>
<dbReference type="Gene3D" id="3.40.50.150">
    <property type="entry name" value="Vaccinia Virus protein VP39"/>
    <property type="match status" value="1"/>
</dbReference>
<keyword evidence="2" id="KW-0489">Methyltransferase</keyword>
<name>A0A8J7UXN0_9BACT</name>
<protein>
    <submittedName>
        <fullName evidence="2">Class I SAM-dependent methyltransferase</fullName>
    </submittedName>
</protein>
<feature type="domain" description="Methyltransferase" evidence="1">
    <location>
        <begin position="53"/>
        <end position="164"/>
    </location>
</feature>
<evidence type="ECO:0000259" key="1">
    <source>
        <dbReference type="Pfam" id="PF13847"/>
    </source>
</evidence>
<sequence length="273" mass="31712">MPYHQPETYYAEVASYYDDDARDFEQRYEENPVLKKVRTSFRKEADKYPFRNALEIGCGPGFDVCYFAGRNPGSTVYALDVSPEMIRLTQENARSRGLENIRTGTGSVEDVPRLFPDQKFDLVYVFFGGLNTVFDLEAAAREIASFCTDDAVLVLTFVNRFYITEIPLWLAKGRFDKAFERVFKKWRGYSDLRKIPSRVLSHGDIKRAFGPHFSITSKRGYSIFYPAWYRSHLLPRLGSFSEKLWKLDRLVSRTPLWNIGEYSLYVMKPRASS</sequence>
<proteinExistence type="predicted"/>
<dbReference type="GO" id="GO:0008168">
    <property type="term" value="F:methyltransferase activity"/>
    <property type="evidence" value="ECO:0007669"/>
    <property type="project" value="UniProtKB-KW"/>
</dbReference>
<dbReference type="SUPFAM" id="SSF53335">
    <property type="entry name" value="S-adenosyl-L-methionine-dependent methyltransferases"/>
    <property type="match status" value="1"/>
</dbReference>
<dbReference type="PANTHER" id="PTHR42912">
    <property type="entry name" value="METHYLTRANSFERASE"/>
    <property type="match status" value="1"/>
</dbReference>
<evidence type="ECO:0000313" key="2">
    <source>
        <dbReference type="EMBL" id="MBP3193509.1"/>
    </source>
</evidence>
<dbReference type="InterPro" id="IPR025714">
    <property type="entry name" value="Methyltranfer_dom"/>
</dbReference>
<dbReference type="GO" id="GO:0032259">
    <property type="term" value="P:methylation"/>
    <property type="evidence" value="ECO:0007669"/>
    <property type="project" value="UniProtKB-KW"/>
</dbReference>
<reference evidence="2" key="1">
    <citation type="submission" date="2021-02" db="EMBL/GenBank/DDBJ databases">
        <title>Natronogracilivirga saccharolytica gen. nov. sp. nov. a new anaerobic, haloalkiliphilic carbohydrate-fermenting bacterium from soda lake and proposing of Cyclonatronumiaceae fam. nov. in the phylum Balneolaeota.</title>
        <authorList>
            <person name="Zhilina T.N."/>
            <person name="Sorokin D.Y."/>
            <person name="Zavarzina D.G."/>
            <person name="Toshchakov S.V."/>
            <person name="Kublanov I.V."/>
        </authorList>
    </citation>
    <scope>NUCLEOTIDE SEQUENCE</scope>
    <source>
        <strain evidence="2">Z-1702</strain>
    </source>
</reference>
<keyword evidence="2" id="KW-0808">Transferase</keyword>
<evidence type="ECO:0000313" key="3">
    <source>
        <dbReference type="Proteomes" id="UP000673975"/>
    </source>
</evidence>
<dbReference type="RefSeq" id="WP_210512966.1">
    <property type="nucleotide sequence ID" value="NZ_JAFIDN010000011.1"/>
</dbReference>